<name>A0A915D216_9BILA</name>
<dbReference type="Proteomes" id="UP000887574">
    <property type="component" value="Unplaced"/>
</dbReference>
<dbReference type="WBParaSite" id="jg14561">
    <property type="protein sequence ID" value="jg14561"/>
    <property type="gene ID" value="jg14561"/>
</dbReference>
<evidence type="ECO:0000313" key="2">
    <source>
        <dbReference type="WBParaSite" id="jg14561"/>
    </source>
</evidence>
<keyword evidence="1" id="KW-1185">Reference proteome</keyword>
<dbReference type="AlphaFoldDB" id="A0A915D216"/>
<organism evidence="1 2">
    <name type="scientific">Ditylenchus dipsaci</name>
    <dbReference type="NCBI Taxonomy" id="166011"/>
    <lineage>
        <taxon>Eukaryota</taxon>
        <taxon>Metazoa</taxon>
        <taxon>Ecdysozoa</taxon>
        <taxon>Nematoda</taxon>
        <taxon>Chromadorea</taxon>
        <taxon>Rhabditida</taxon>
        <taxon>Tylenchina</taxon>
        <taxon>Tylenchomorpha</taxon>
        <taxon>Sphaerularioidea</taxon>
        <taxon>Anguinidae</taxon>
        <taxon>Anguininae</taxon>
        <taxon>Ditylenchus</taxon>
    </lineage>
</organism>
<sequence>MICIICPEGPHRSFVLHLINMPSNHQRSNHMRDLNFSGCSHLHITDQVAPTMVDHSTGPSTQQPNN</sequence>
<evidence type="ECO:0000313" key="1">
    <source>
        <dbReference type="Proteomes" id="UP000887574"/>
    </source>
</evidence>
<protein>
    <submittedName>
        <fullName evidence="2">Uncharacterized protein</fullName>
    </submittedName>
</protein>
<accession>A0A915D216</accession>
<proteinExistence type="predicted"/>
<reference evidence="2" key="1">
    <citation type="submission" date="2022-11" db="UniProtKB">
        <authorList>
            <consortium name="WormBaseParasite"/>
        </authorList>
    </citation>
    <scope>IDENTIFICATION</scope>
</reference>